<protein>
    <recommendedName>
        <fullName evidence="4">Kinase</fullName>
        <ecNumber evidence="4">2.7.-.-</ecNumber>
    </recommendedName>
</protein>
<evidence type="ECO:0000256" key="5">
    <source>
        <dbReference type="SAM" id="MobiDB-lite"/>
    </source>
</evidence>
<comment type="caution">
    <text evidence="6">The sequence shown here is derived from an EMBL/GenBank/DDBJ whole genome shotgun (WGS) entry which is preliminary data.</text>
</comment>
<evidence type="ECO:0000313" key="7">
    <source>
        <dbReference type="Proteomes" id="UP000308199"/>
    </source>
</evidence>
<evidence type="ECO:0000313" key="6">
    <source>
        <dbReference type="EMBL" id="THH03650.1"/>
    </source>
</evidence>
<evidence type="ECO:0000256" key="3">
    <source>
        <dbReference type="ARBA" id="ARBA00022777"/>
    </source>
</evidence>
<dbReference type="Gene3D" id="3.30.470.160">
    <property type="entry name" value="Inositol polyphosphate kinase"/>
    <property type="match status" value="1"/>
</dbReference>
<dbReference type="Pfam" id="PF03770">
    <property type="entry name" value="IPK"/>
    <property type="match status" value="1"/>
</dbReference>
<proteinExistence type="inferred from homology"/>
<dbReference type="GO" id="GO:0008440">
    <property type="term" value="F:inositol-1,4,5-trisphosphate 3-kinase activity"/>
    <property type="evidence" value="ECO:0007669"/>
    <property type="project" value="TreeGrafter"/>
</dbReference>
<dbReference type="InterPro" id="IPR005522">
    <property type="entry name" value="IPK"/>
</dbReference>
<evidence type="ECO:0000256" key="4">
    <source>
        <dbReference type="RuleBase" id="RU363090"/>
    </source>
</evidence>
<sequence length="396" mass="41920">MSEPTDRTPIVAAAAAAAVSAGEAAFHALSSQVGGHPGVLASEDGSLIVKESVARERAFYELLAQEDPRIAPLQPFVPLFYGTLRLEGRVHNTAALEPVPGVAAVDVEQGFMPASVVEDKDEFMSGEFSLLENVSSSFSKPNILDIKLGTILYDEDALPEKKARMIETAKNTTSLETGVRLTGFQVYDYSNGAHEVTPKSYGKSIKASELPEGIRRFFPLSSSSNIDTASAPEPVGIGLPRGLLLPIMRGIVADTLALRAALASTEVRAAAMSLLVVYEADWARAHAGLEEVNAAPAPASELGAASVPVPMASTSIGNDAAAGDADLEGSGYEEDVEDAEDEDEDEEEQHPPYVVKIIDFAHTRLVPGSGPDESVLKGLDTTISLFEGRIKEVECE</sequence>
<name>A0A4S4L2F5_9AGAM</name>
<dbReference type="OrthoDB" id="338650at2759"/>
<gene>
    <name evidence="6" type="ORF">EW145_g6115</name>
</gene>
<dbReference type="GO" id="GO:0032958">
    <property type="term" value="P:inositol phosphate biosynthetic process"/>
    <property type="evidence" value="ECO:0007669"/>
    <property type="project" value="InterPro"/>
</dbReference>
<evidence type="ECO:0000256" key="2">
    <source>
        <dbReference type="ARBA" id="ARBA00022679"/>
    </source>
</evidence>
<comment type="similarity">
    <text evidence="1 4">Belongs to the inositol phosphokinase (IPK) family.</text>
</comment>
<dbReference type="SUPFAM" id="SSF56104">
    <property type="entry name" value="SAICAR synthase-like"/>
    <property type="match status" value="1"/>
</dbReference>
<organism evidence="6 7">
    <name type="scientific">Phellinidium pouzarii</name>
    <dbReference type="NCBI Taxonomy" id="167371"/>
    <lineage>
        <taxon>Eukaryota</taxon>
        <taxon>Fungi</taxon>
        <taxon>Dikarya</taxon>
        <taxon>Basidiomycota</taxon>
        <taxon>Agaricomycotina</taxon>
        <taxon>Agaricomycetes</taxon>
        <taxon>Hymenochaetales</taxon>
        <taxon>Hymenochaetaceae</taxon>
        <taxon>Phellinidium</taxon>
    </lineage>
</organism>
<dbReference type="Proteomes" id="UP000308199">
    <property type="component" value="Unassembled WGS sequence"/>
</dbReference>
<evidence type="ECO:0000256" key="1">
    <source>
        <dbReference type="ARBA" id="ARBA00007374"/>
    </source>
</evidence>
<dbReference type="GO" id="GO:0005737">
    <property type="term" value="C:cytoplasm"/>
    <property type="evidence" value="ECO:0007669"/>
    <property type="project" value="TreeGrafter"/>
</dbReference>
<feature type="region of interest" description="Disordered" evidence="5">
    <location>
        <begin position="315"/>
        <end position="351"/>
    </location>
</feature>
<keyword evidence="3 4" id="KW-0418">Kinase</keyword>
<feature type="compositionally biased region" description="Acidic residues" evidence="5">
    <location>
        <begin position="325"/>
        <end position="348"/>
    </location>
</feature>
<dbReference type="GO" id="GO:0000824">
    <property type="term" value="F:inositol-1,4,5,6-tetrakisphosphate 3-kinase activity"/>
    <property type="evidence" value="ECO:0007669"/>
    <property type="project" value="TreeGrafter"/>
</dbReference>
<keyword evidence="2 4" id="KW-0808">Transferase</keyword>
<dbReference type="EC" id="2.7.-.-" evidence="4"/>
<dbReference type="GO" id="GO:0005634">
    <property type="term" value="C:nucleus"/>
    <property type="evidence" value="ECO:0007669"/>
    <property type="project" value="TreeGrafter"/>
</dbReference>
<keyword evidence="7" id="KW-1185">Reference proteome</keyword>
<dbReference type="GO" id="GO:0046854">
    <property type="term" value="P:phosphatidylinositol phosphate biosynthetic process"/>
    <property type="evidence" value="ECO:0007669"/>
    <property type="project" value="TreeGrafter"/>
</dbReference>
<accession>A0A4S4L2F5</accession>
<dbReference type="AlphaFoldDB" id="A0A4S4L2F5"/>
<dbReference type="PANTHER" id="PTHR12400">
    <property type="entry name" value="INOSITOL POLYPHOSPHATE KINASE"/>
    <property type="match status" value="1"/>
</dbReference>
<dbReference type="PANTHER" id="PTHR12400:SF108">
    <property type="entry name" value="KINASE"/>
    <property type="match status" value="1"/>
</dbReference>
<reference evidence="6 7" key="1">
    <citation type="submission" date="2019-02" db="EMBL/GenBank/DDBJ databases">
        <title>Genome sequencing of the rare red list fungi Phellinidium pouzarii.</title>
        <authorList>
            <person name="Buettner E."/>
            <person name="Kellner H."/>
        </authorList>
    </citation>
    <scope>NUCLEOTIDE SEQUENCE [LARGE SCALE GENOMIC DNA]</scope>
    <source>
        <strain evidence="6 7">DSM 108285</strain>
    </source>
</reference>
<dbReference type="EMBL" id="SGPK01000430">
    <property type="protein sequence ID" value="THH03650.1"/>
    <property type="molecule type" value="Genomic_DNA"/>
</dbReference>
<dbReference type="InterPro" id="IPR038286">
    <property type="entry name" value="IPK_sf"/>
</dbReference>